<evidence type="ECO:0000313" key="2">
    <source>
        <dbReference type="Proteomes" id="UP001597214"/>
    </source>
</evidence>
<dbReference type="EMBL" id="JBHUEM010000007">
    <property type="protein sequence ID" value="MFD1736327.1"/>
    <property type="molecule type" value="Genomic_DNA"/>
</dbReference>
<sequence>MNNFKKSVMVGTLIAILSGCGTEDMYVQNVNAHTAVIENNSGWETLEVISNRPIIAKLEQTDKKSSQRDKEIEKIKESNEFKEGLFGEPTQELAESLSIQQVEGSIVIPELIEVYGGHAAFNKEGVIFFENQSQGAEQSGLWIGIKAPDERLHTFIDKMQKKVDAGEIRAEYIFIYYTPYTTYENEQLSNQVVSEVQKIVKQNEALKRGSFGINVDTITGHINIDHNFLTEDLQQKLVQLFKDRNVNFIQSGPMIPKEGESDIINPSSTYTEQLTKEGSYVLEVSKDKILVIDAQSMNYGQTGGDSEYFSAIYYQFPHSSDKLRVGQRVKVVPSGPILESYPGQGSASFVEILPEYKPPAAELSESHVVARAIEKANEHSHVGILAIRQINYDEELDEWTIQFKPSDGDSFEVQVEDK</sequence>
<dbReference type="Proteomes" id="UP001597214">
    <property type="component" value="Unassembled WGS sequence"/>
</dbReference>
<organism evidence="1 2">
    <name type="scientific">Bacillus salitolerans</name>
    <dbReference type="NCBI Taxonomy" id="1437434"/>
    <lineage>
        <taxon>Bacteria</taxon>
        <taxon>Bacillati</taxon>
        <taxon>Bacillota</taxon>
        <taxon>Bacilli</taxon>
        <taxon>Bacillales</taxon>
        <taxon>Bacillaceae</taxon>
        <taxon>Bacillus</taxon>
    </lineage>
</organism>
<dbReference type="PROSITE" id="PS51257">
    <property type="entry name" value="PROKAR_LIPOPROTEIN"/>
    <property type="match status" value="1"/>
</dbReference>
<name>A0ABW4LMJ4_9BACI</name>
<dbReference type="InterPro" id="IPR021598">
    <property type="entry name" value="DUF3221"/>
</dbReference>
<reference evidence="2" key="1">
    <citation type="journal article" date="2019" name="Int. J. Syst. Evol. Microbiol.">
        <title>The Global Catalogue of Microorganisms (GCM) 10K type strain sequencing project: providing services to taxonomists for standard genome sequencing and annotation.</title>
        <authorList>
            <consortium name="The Broad Institute Genomics Platform"/>
            <consortium name="The Broad Institute Genome Sequencing Center for Infectious Disease"/>
            <person name="Wu L."/>
            <person name="Ma J."/>
        </authorList>
    </citation>
    <scope>NUCLEOTIDE SEQUENCE [LARGE SCALE GENOMIC DNA]</scope>
    <source>
        <strain evidence="2">CCUG 49339</strain>
    </source>
</reference>
<protein>
    <submittedName>
        <fullName evidence="1">DUF3221 domain-containing protein</fullName>
    </submittedName>
</protein>
<comment type="caution">
    <text evidence="1">The sequence shown here is derived from an EMBL/GenBank/DDBJ whole genome shotgun (WGS) entry which is preliminary data.</text>
</comment>
<dbReference type="Pfam" id="PF11518">
    <property type="entry name" value="DUF3221"/>
    <property type="match status" value="1"/>
</dbReference>
<proteinExistence type="predicted"/>
<evidence type="ECO:0000313" key="1">
    <source>
        <dbReference type="EMBL" id="MFD1736327.1"/>
    </source>
</evidence>
<dbReference type="RefSeq" id="WP_377927476.1">
    <property type="nucleotide sequence ID" value="NZ_JBHUEM010000007.1"/>
</dbReference>
<accession>A0ABW4LMJ4</accession>
<keyword evidence="2" id="KW-1185">Reference proteome</keyword>
<gene>
    <name evidence="1" type="ORF">ACFSCX_07090</name>
</gene>